<dbReference type="AlphaFoldDB" id="A0A8E0RSR0"/>
<sequence>MKTGLSHDTAATDYGSGSDRYKEPFDCRCDSLDYLGYLGTSTPTAITAPNLSEVSMHRIPYSTKRPPISLIQMFAISVEHDDKLRELLEQFTPRIKSHLEELVSVKD</sequence>
<proteinExistence type="predicted"/>
<evidence type="ECO:0000313" key="1">
    <source>
        <dbReference type="EMBL" id="KAA0192538.1"/>
    </source>
</evidence>
<gene>
    <name evidence="1" type="ORF">FBUS_06607</name>
</gene>
<organism evidence="1 2">
    <name type="scientific">Fasciolopsis buskii</name>
    <dbReference type="NCBI Taxonomy" id="27845"/>
    <lineage>
        <taxon>Eukaryota</taxon>
        <taxon>Metazoa</taxon>
        <taxon>Spiralia</taxon>
        <taxon>Lophotrochozoa</taxon>
        <taxon>Platyhelminthes</taxon>
        <taxon>Trematoda</taxon>
        <taxon>Digenea</taxon>
        <taxon>Plagiorchiida</taxon>
        <taxon>Echinostomata</taxon>
        <taxon>Echinostomatoidea</taxon>
        <taxon>Fasciolidae</taxon>
        <taxon>Fasciolopsis</taxon>
    </lineage>
</organism>
<reference evidence="1" key="1">
    <citation type="submission" date="2019-05" db="EMBL/GenBank/DDBJ databases">
        <title>Annotation for the trematode Fasciolopsis buski.</title>
        <authorList>
            <person name="Choi Y.-J."/>
        </authorList>
    </citation>
    <scope>NUCLEOTIDE SEQUENCE</scope>
    <source>
        <strain evidence="1">HT</strain>
        <tissue evidence="1">Whole worm</tissue>
    </source>
</reference>
<accession>A0A8E0RSR0</accession>
<comment type="caution">
    <text evidence="1">The sequence shown here is derived from an EMBL/GenBank/DDBJ whole genome shotgun (WGS) entry which is preliminary data.</text>
</comment>
<name>A0A8E0RSR0_9TREM</name>
<dbReference type="Proteomes" id="UP000728185">
    <property type="component" value="Unassembled WGS sequence"/>
</dbReference>
<dbReference type="EMBL" id="LUCM01005623">
    <property type="protein sequence ID" value="KAA0192538.1"/>
    <property type="molecule type" value="Genomic_DNA"/>
</dbReference>
<evidence type="ECO:0000313" key="2">
    <source>
        <dbReference type="Proteomes" id="UP000728185"/>
    </source>
</evidence>
<protein>
    <submittedName>
        <fullName evidence="1">Uncharacterized protein</fullName>
    </submittedName>
</protein>
<keyword evidence="2" id="KW-1185">Reference proteome</keyword>